<organism evidence="1 2">
    <name type="scientific">Sphingorhabdus rigui</name>
    <dbReference type="NCBI Taxonomy" id="1282858"/>
    <lineage>
        <taxon>Bacteria</taxon>
        <taxon>Pseudomonadati</taxon>
        <taxon>Pseudomonadota</taxon>
        <taxon>Alphaproteobacteria</taxon>
        <taxon>Sphingomonadales</taxon>
        <taxon>Sphingomonadaceae</taxon>
        <taxon>Sphingorhabdus</taxon>
    </lineage>
</organism>
<evidence type="ECO:0000313" key="1">
    <source>
        <dbReference type="EMBL" id="MBB3944004.1"/>
    </source>
</evidence>
<dbReference type="Proteomes" id="UP000581447">
    <property type="component" value="Unassembled WGS sequence"/>
</dbReference>
<comment type="caution">
    <text evidence="1">The sequence shown here is derived from an EMBL/GenBank/DDBJ whole genome shotgun (WGS) entry which is preliminary data.</text>
</comment>
<dbReference type="AlphaFoldDB" id="A0A840B690"/>
<sequence length="44" mass="4942">MIALNERIVRGLARAAEVQRDTMLIGPQIKVLRYELGMNSGPLF</sequence>
<gene>
    <name evidence="1" type="ORF">GGR91_002273</name>
</gene>
<keyword evidence="2" id="KW-1185">Reference proteome</keyword>
<name>A0A840B690_9SPHN</name>
<accession>A0A840B690</accession>
<reference evidence="1 2" key="1">
    <citation type="submission" date="2020-08" db="EMBL/GenBank/DDBJ databases">
        <title>Genomic Encyclopedia of Type Strains, Phase IV (KMG-IV): sequencing the most valuable type-strain genomes for metagenomic binning, comparative biology and taxonomic classification.</title>
        <authorList>
            <person name="Goeker M."/>
        </authorList>
    </citation>
    <scope>NUCLEOTIDE SEQUENCE [LARGE SCALE GENOMIC DNA]</scope>
    <source>
        <strain evidence="1 2">DSM 29050</strain>
    </source>
</reference>
<proteinExistence type="predicted"/>
<protein>
    <submittedName>
        <fullName evidence="1">Uncharacterized protein</fullName>
    </submittedName>
</protein>
<dbReference type="EMBL" id="JACIEA010000004">
    <property type="protein sequence ID" value="MBB3944004.1"/>
    <property type="molecule type" value="Genomic_DNA"/>
</dbReference>
<evidence type="ECO:0000313" key="2">
    <source>
        <dbReference type="Proteomes" id="UP000581447"/>
    </source>
</evidence>